<evidence type="ECO:0000256" key="4">
    <source>
        <dbReference type="ARBA" id="ARBA00022927"/>
    </source>
</evidence>
<dbReference type="Proteomes" id="UP000694867">
    <property type="component" value="Unplaced"/>
</dbReference>
<dbReference type="AlphaFoldDB" id="A0AAJ6QX56"/>
<keyword evidence="4" id="KW-0653">Protein transport</keyword>
<dbReference type="GeneID" id="100898370"/>
<dbReference type="PANTHER" id="PTHR13257">
    <property type="entry name" value="NUCLEOPORIN NUP84-RELATED"/>
    <property type="match status" value="1"/>
</dbReference>
<dbReference type="KEGG" id="goe:100898370"/>
<gene>
    <name evidence="10" type="primary">LOC100898370</name>
</gene>
<proteinExistence type="predicted"/>
<dbReference type="PANTHER" id="PTHR13257:SF0">
    <property type="entry name" value="NUCLEAR PORE COMPLEX PROTEIN NUP88"/>
    <property type="match status" value="1"/>
</dbReference>
<dbReference type="CTD" id="41562"/>
<protein>
    <submittedName>
        <fullName evidence="10">Nuclear pore complex protein Nup88</fullName>
    </submittedName>
</protein>
<keyword evidence="3" id="KW-0509">mRNA transport</keyword>
<evidence type="ECO:0000256" key="1">
    <source>
        <dbReference type="ARBA" id="ARBA00004567"/>
    </source>
</evidence>
<comment type="subcellular location">
    <subcellularLocation>
        <location evidence="1">Nucleus</location>
        <location evidence="1">Nuclear pore complex</location>
    </subcellularLocation>
</comment>
<name>A0AAJ6QX56_9ACAR</name>
<organism evidence="9 10">
    <name type="scientific">Galendromus occidentalis</name>
    <name type="common">western predatory mite</name>
    <dbReference type="NCBI Taxonomy" id="34638"/>
    <lineage>
        <taxon>Eukaryota</taxon>
        <taxon>Metazoa</taxon>
        <taxon>Ecdysozoa</taxon>
        <taxon>Arthropoda</taxon>
        <taxon>Chelicerata</taxon>
        <taxon>Arachnida</taxon>
        <taxon>Acari</taxon>
        <taxon>Parasitiformes</taxon>
        <taxon>Mesostigmata</taxon>
        <taxon>Gamasina</taxon>
        <taxon>Phytoseioidea</taxon>
        <taxon>Phytoseiidae</taxon>
        <taxon>Typhlodrominae</taxon>
        <taxon>Galendromus</taxon>
    </lineage>
</organism>
<dbReference type="GO" id="GO:0017056">
    <property type="term" value="F:structural constituent of nuclear pore"/>
    <property type="evidence" value="ECO:0007669"/>
    <property type="project" value="InterPro"/>
</dbReference>
<evidence type="ECO:0000256" key="3">
    <source>
        <dbReference type="ARBA" id="ARBA00022816"/>
    </source>
</evidence>
<feature type="coiled-coil region" evidence="8">
    <location>
        <begin position="578"/>
        <end position="641"/>
    </location>
</feature>
<keyword evidence="5" id="KW-0811">Translocation</keyword>
<evidence type="ECO:0000256" key="5">
    <source>
        <dbReference type="ARBA" id="ARBA00023010"/>
    </source>
</evidence>
<dbReference type="InterPro" id="IPR037700">
    <property type="entry name" value="NUP88/NUP82"/>
</dbReference>
<dbReference type="Pfam" id="PF10168">
    <property type="entry name" value="Nup88"/>
    <property type="match status" value="1"/>
</dbReference>
<dbReference type="RefSeq" id="XP_003746743.1">
    <property type="nucleotide sequence ID" value="XM_003746695.1"/>
</dbReference>
<evidence type="ECO:0000256" key="7">
    <source>
        <dbReference type="ARBA" id="ARBA00023242"/>
    </source>
</evidence>
<dbReference type="GO" id="GO:0005643">
    <property type="term" value="C:nuclear pore"/>
    <property type="evidence" value="ECO:0007669"/>
    <property type="project" value="UniProtKB-SubCell"/>
</dbReference>
<evidence type="ECO:0000256" key="6">
    <source>
        <dbReference type="ARBA" id="ARBA00023132"/>
    </source>
</evidence>
<keyword evidence="9" id="KW-1185">Reference proteome</keyword>
<accession>A0AAJ6QX56</accession>
<dbReference type="GO" id="GO:0006406">
    <property type="term" value="P:mRNA export from nucleus"/>
    <property type="evidence" value="ECO:0007669"/>
    <property type="project" value="TreeGrafter"/>
</dbReference>
<dbReference type="InterPro" id="IPR019321">
    <property type="entry name" value="Nucleoporin_Nup88"/>
</dbReference>
<keyword evidence="6" id="KW-0906">Nuclear pore complex</keyword>
<dbReference type="GO" id="GO:0000055">
    <property type="term" value="P:ribosomal large subunit export from nucleus"/>
    <property type="evidence" value="ECO:0007669"/>
    <property type="project" value="InterPro"/>
</dbReference>
<keyword evidence="2" id="KW-0813">Transport</keyword>
<reference evidence="10" key="1">
    <citation type="submission" date="2025-08" db="UniProtKB">
        <authorList>
            <consortium name="RefSeq"/>
        </authorList>
    </citation>
    <scope>IDENTIFICATION</scope>
</reference>
<evidence type="ECO:0000313" key="9">
    <source>
        <dbReference type="Proteomes" id="UP000694867"/>
    </source>
</evidence>
<keyword evidence="7" id="KW-0539">Nucleus</keyword>
<evidence type="ECO:0000313" key="10">
    <source>
        <dbReference type="RefSeq" id="XP_003746743.1"/>
    </source>
</evidence>
<evidence type="ECO:0000256" key="2">
    <source>
        <dbReference type="ARBA" id="ARBA00022448"/>
    </source>
</evidence>
<evidence type="ECO:0000256" key="8">
    <source>
        <dbReference type="SAM" id="Coils"/>
    </source>
</evidence>
<feature type="coiled-coil region" evidence="8">
    <location>
        <begin position="506"/>
        <end position="540"/>
    </location>
</feature>
<sequence>MATLQVDWRSPKSKFLSNIKSQSKASNPRQLVAHCKNLFLAWNPGTGSLHAVDVNCTEDHSYEFVPSRKLAFNVEQIESSRSGALLLWGPGGAAVVVLPDEIAMTKNSSTKCKTFPIGEIILIQIAGLEVLAAKWLPDSVNEVVLLTNDNCLRLFDITSRVTHALKAVHLLERPSSLTKINFMISAVTGGQIIDFDFGRSPDEVFCLSTAGSVYRITNFTKDKACVSDSLLMRPNIDDTFGCDGYSLLTFLLGQVVMLVVAGTAGTLYHCIVLFNEDDEEQPTLHVAEKITLSLTLDDNVDGYRCPMILEKDESVLYRYFCIHDSGVHVVAVPLNEILEGYVGHSADLDASVVDKDASSHSIAEQVVCTRTTETSPEDPPLGACVIPTYPSPTLVVLTSDGKLIDISLLRYRICPLEPTKNLLCEDLGNVENRIHHPLTDFETEIKVILGGSRVPALAQSDKTMNPKELLELSLKTTQRFRDRYLVQMSAVLRLLEEKSRIVVETKDEQRKEMEVIAKEIDTMQKNMMKLREKYDSALKKCNLNTVRLHEIIHYVQRKNPSKTDPQMINEVEALQGRAKRVESVLETTCERLDELEDLKALNGSTLDGAAEPVGKLNEEQLEKLMTKLKNNGSDIERLVREVKDLLSEVS</sequence>
<dbReference type="GO" id="GO:0006606">
    <property type="term" value="P:protein import into nucleus"/>
    <property type="evidence" value="ECO:0007669"/>
    <property type="project" value="TreeGrafter"/>
</dbReference>
<keyword evidence="8" id="KW-0175">Coiled coil</keyword>
<dbReference type="GO" id="GO:0000056">
    <property type="term" value="P:ribosomal small subunit export from nucleus"/>
    <property type="evidence" value="ECO:0007669"/>
    <property type="project" value="InterPro"/>
</dbReference>